<dbReference type="GO" id="GO:0019159">
    <property type="term" value="F:nicotinamide-nucleotide amidase activity"/>
    <property type="evidence" value="ECO:0007669"/>
    <property type="project" value="UniProtKB-EC"/>
</dbReference>
<sequence length="165" mass="17604">MYSINDEPLEVVVADMLKTQNKTIALAESCTGGMITSQLVSVPGISSNLVAGLVTYSNESKIKQLGVKSATLEKFGAVSDETAREMAEGLYKVTGADIALSVTGIAGPDGGSEEKPKGLVYIALKHQDSIESFQLKLTGNRQRIRTLATLNALDIIRKYLKKVGT</sequence>
<gene>
    <name evidence="2" type="primary">pncC_26</name>
    <name evidence="2" type="ORF">SDC9_188436</name>
</gene>
<dbReference type="Pfam" id="PF02464">
    <property type="entry name" value="CinA"/>
    <property type="match status" value="1"/>
</dbReference>
<comment type="caution">
    <text evidence="2">The sequence shown here is derived from an EMBL/GenBank/DDBJ whole genome shotgun (WGS) entry which is preliminary data.</text>
</comment>
<dbReference type="InterPro" id="IPR008136">
    <property type="entry name" value="CinA_C"/>
</dbReference>
<accession>A0A645HQQ9</accession>
<evidence type="ECO:0000313" key="2">
    <source>
        <dbReference type="EMBL" id="MPN40896.1"/>
    </source>
</evidence>
<protein>
    <submittedName>
        <fullName evidence="2">Nicotinamide-nucleotide amidohydrolase PncC</fullName>
        <ecNumber evidence="2">3.5.1.42</ecNumber>
    </submittedName>
</protein>
<evidence type="ECO:0000259" key="1">
    <source>
        <dbReference type="Pfam" id="PF02464"/>
    </source>
</evidence>
<feature type="domain" description="CinA C-terminal" evidence="1">
    <location>
        <begin position="7"/>
        <end position="160"/>
    </location>
</feature>
<dbReference type="EMBL" id="VSSQ01097600">
    <property type="protein sequence ID" value="MPN40896.1"/>
    <property type="molecule type" value="Genomic_DNA"/>
</dbReference>
<reference evidence="2" key="1">
    <citation type="submission" date="2019-08" db="EMBL/GenBank/DDBJ databases">
        <authorList>
            <person name="Kucharzyk K."/>
            <person name="Murdoch R.W."/>
            <person name="Higgins S."/>
            <person name="Loffler F."/>
        </authorList>
    </citation>
    <scope>NUCLEOTIDE SEQUENCE</scope>
</reference>
<dbReference type="NCBIfam" id="TIGR00199">
    <property type="entry name" value="PncC_domain"/>
    <property type="match status" value="1"/>
</dbReference>
<dbReference type="Gene3D" id="3.90.950.20">
    <property type="entry name" value="CinA-like"/>
    <property type="match status" value="1"/>
</dbReference>
<name>A0A645HQQ9_9ZZZZ</name>
<proteinExistence type="predicted"/>
<dbReference type="SUPFAM" id="SSF142433">
    <property type="entry name" value="CinA-like"/>
    <property type="match status" value="1"/>
</dbReference>
<dbReference type="AlphaFoldDB" id="A0A645HQQ9"/>
<keyword evidence="2" id="KW-0378">Hydrolase</keyword>
<organism evidence="2">
    <name type="scientific">bioreactor metagenome</name>
    <dbReference type="NCBI Taxonomy" id="1076179"/>
    <lineage>
        <taxon>unclassified sequences</taxon>
        <taxon>metagenomes</taxon>
        <taxon>ecological metagenomes</taxon>
    </lineage>
</organism>
<dbReference type="EC" id="3.5.1.42" evidence="2"/>
<dbReference type="InterPro" id="IPR036653">
    <property type="entry name" value="CinA-like_C"/>
</dbReference>